<feature type="domain" description="CUB" evidence="28">
    <location>
        <begin position="2206"/>
        <end position="2322"/>
    </location>
</feature>
<dbReference type="SMART" id="SM00181">
    <property type="entry name" value="EGF"/>
    <property type="match status" value="8"/>
</dbReference>
<feature type="domain" description="CUB" evidence="28">
    <location>
        <begin position="659"/>
        <end position="771"/>
    </location>
</feature>
<feature type="domain" description="CUB" evidence="28">
    <location>
        <begin position="1126"/>
        <end position="1238"/>
    </location>
</feature>
<evidence type="ECO:0000259" key="29">
    <source>
        <dbReference type="PROSITE" id="PS50026"/>
    </source>
</evidence>
<keyword evidence="20" id="KW-0170">Cobalt</keyword>
<keyword evidence="12" id="KW-0967">Endosome</keyword>
<feature type="disulfide bond" evidence="26">
    <location>
        <begin position="144"/>
        <end position="153"/>
    </location>
</feature>
<feature type="domain" description="CUB" evidence="28">
    <location>
        <begin position="1825"/>
        <end position="1941"/>
    </location>
</feature>
<keyword evidence="16 26" id="KW-1015">Disulfide bond</keyword>
<evidence type="ECO:0000256" key="24">
    <source>
        <dbReference type="ARBA" id="ARBA00049703"/>
    </source>
</evidence>
<protein>
    <recommendedName>
        <fullName evidence="22">Cubilin</fullName>
    </recommendedName>
</protein>
<dbReference type="CDD" id="cd00054">
    <property type="entry name" value="EGF_CA"/>
    <property type="match status" value="4"/>
</dbReference>
<feature type="domain" description="CUB" evidence="28">
    <location>
        <begin position="2446"/>
        <end position="2563"/>
    </location>
</feature>
<evidence type="ECO:0000256" key="12">
    <source>
        <dbReference type="ARBA" id="ARBA00022753"/>
    </source>
</evidence>
<dbReference type="SUPFAM" id="SSF57196">
    <property type="entry name" value="EGF/Laminin"/>
    <property type="match status" value="5"/>
</dbReference>
<evidence type="ECO:0000256" key="9">
    <source>
        <dbReference type="ARBA" id="ARBA00022685"/>
    </source>
</evidence>
<feature type="disulfide bond" evidence="25">
    <location>
        <begin position="2802"/>
        <end position="2829"/>
    </location>
</feature>
<comment type="function">
    <text evidence="23">Endocytic receptor which plays a role in lipoprotein, vitamin and iron metabolism by facilitating their uptake. Acts together with LRP2 to mediate endocytosis of high-density lipoproteins, GC, hemoglobin, ALB, TF and SCGB1A1. Acts together with AMN to mediate endocytosis of the CBLIF-cobalamin complex. Binds to ALB, MB, Kappa and lambda-light chains, TF, hemoglobin, GC, SCGB1A1, APOA1, high density lipoprotein, and the CBLIF-cobalamin complex. Ligand binding requires calcium. Serves as important transporter in several absorptive epithelia, including intestine, renal proximal tubules and embryonic yolk sac. May play an important role in the development of the peri-implantation embryo through internalization of APOA1 and cholesterol. Binds to LGALS3 at the maternal-fetal interface.</text>
</comment>
<comment type="caution">
    <text evidence="26">Lacks conserved residue(s) required for the propagation of feature annotation.</text>
</comment>
<evidence type="ECO:0000256" key="8">
    <source>
        <dbReference type="ARBA" id="ARBA00022628"/>
    </source>
</evidence>
<feature type="domain" description="CUB" evidence="28">
    <location>
        <begin position="1239"/>
        <end position="1352"/>
    </location>
</feature>
<evidence type="ECO:0000256" key="18">
    <source>
        <dbReference type="ARBA" id="ARBA00023221"/>
    </source>
</evidence>
<gene>
    <name evidence="30" type="ORF">CVLEPA_LOCUS14006</name>
</gene>
<evidence type="ECO:0000256" key="22">
    <source>
        <dbReference type="ARBA" id="ARBA00023878"/>
    </source>
</evidence>
<keyword evidence="5 26" id="KW-0245">EGF-like domain</keyword>
<evidence type="ECO:0000256" key="6">
    <source>
        <dbReference type="ARBA" id="ARBA00022548"/>
    </source>
</evidence>
<evidence type="ECO:0000256" key="19">
    <source>
        <dbReference type="ARBA" id="ARBA00023228"/>
    </source>
</evidence>
<feature type="disulfide bond" evidence="25">
    <location>
        <begin position="3282"/>
        <end position="3309"/>
    </location>
</feature>
<dbReference type="Pfam" id="PF12947">
    <property type="entry name" value="EGF_3"/>
    <property type="match status" value="1"/>
</dbReference>
<feature type="domain" description="CUB" evidence="28">
    <location>
        <begin position="2078"/>
        <end position="2202"/>
    </location>
</feature>
<dbReference type="InterPro" id="IPR049883">
    <property type="entry name" value="NOTCH1_EGF-like"/>
</dbReference>
<keyword evidence="13" id="KW-0653">Protein transport</keyword>
<reference evidence="30 31" key="1">
    <citation type="submission" date="2024-02" db="EMBL/GenBank/DDBJ databases">
        <authorList>
            <person name="Daric V."/>
            <person name="Darras S."/>
        </authorList>
    </citation>
    <scope>NUCLEOTIDE SEQUENCE [LARGE SCALE GENOMIC DNA]</scope>
</reference>
<feature type="domain" description="EGF-like" evidence="29">
    <location>
        <begin position="379"/>
        <end position="415"/>
    </location>
</feature>
<feature type="domain" description="CUB" evidence="28">
    <location>
        <begin position="1961"/>
        <end position="2077"/>
    </location>
</feature>
<dbReference type="Proteomes" id="UP001642483">
    <property type="component" value="Unassembled WGS sequence"/>
</dbReference>
<evidence type="ECO:0000256" key="16">
    <source>
        <dbReference type="ARBA" id="ARBA00023157"/>
    </source>
</evidence>
<feature type="domain" description="CUB" evidence="28">
    <location>
        <begin position="3519"/>
        <end position="3637"/>
    </location>
</feature>
<feature type="domain" description="CUB" evidence="28">
    <location>
        <begin position="2324"/>
        <end position="2442"/>
    </location>
</feature>
<keyword evidence="8" id="KW-0846">Cobalamin</keyword>
<feature type="disulfide bond" evidence="25">
    <location>
        <begin position="421"/>
        <end position="448"/>
    </location>
</feature>
<dbReference type="InterPro" id="IPR035914">
    <property type="entry name" value="Sperma_CUB_dom_sf"/>
</dbReference>
<dbReference type="InterPro" id="IPR018097">
    <property type="entry name" value="EGF_Ca-bd_CS"/>
</dbReference>
<keyword evidence="31" id="KW-1185">Reference proteome</keyword>
<feature type="disulfide bond" evidence="25">
    <location>
        <begin position="1589"/>
        <end position="1616"/>
    </location>
</feature>
<keyword evidence="19" id="KW-0458">Lysosome</keyword>
<evidence type="ECO:0000256" key="14">
    <source>
        <dbReference type="ARBA" id="ARBA00023098"/>
    </source>
</evidence>
<feature type="domain" description="CUB" evidence="28">
    <location>
        <begin position="2923"/>
        <end position="3040"/>
    </location>
</feature>
<feature type="domain" description="CUB" evidence="28">
    <location>
        <begin position="3042"/>
        <end position="3154"/>
    </location>
</feature>
<dbReference type="PROSITE" id="PS01180">
    <property type="entry name" value="CUB"/>
    <property type="match status" value="27"/>
</dbReference>
<evidence type="ECO:0000256" key="2">
    <source>
        <dbReference type="ARBA" id="ARBA00004202"/>
    </source>
</evidence>
<feature type="domain" description="EGF-like" evidence="29">
    <location>
        <begin position="75"/>
        <end position="111"/>
    </location>
</feature>
<feature type="domain" description="CUB" evidence="28">
    <location>
        <begin position="2802"/>
        <end position="2922"/>
    </location>
</feature>
<dbReference type="PROSITE" id="PS00022">
    <property type="entry name" value="EGF_1"/>
    <property type="match status" value="4"/>
</dbReference>
<evidence type="ECO:0000256" key="10">
    <source>
        <dbReference type="ARBA" id="ARBA00022729"/>
    </source>
</evidence>
<dbReference type="PROSITE" id="PS01186">
    <property type="entry name" value="EGF_2"/>
    <property type="match status" value="1"/>
</dbReference>
<keyword evidence="17" id="KW-1207">Sterol metabolism</keyword>
<feature type="domain" description="EGF-like" evidence="29">
    <location>
        <begin position="113"/>
        <end position="154"/>
    </location>
</feature>
<organism evidence="30 31">
    <name type="scientific">Clavelina lepadiformis</name>
    <name type="common">Light-bulb sea squirt</name>
    <name type="synonym">Ascidia lepadiformis</name>
    <dbReference type="NCBI Taxonomy" id="159417"/>
    <lineage>
        <taxon>Eukaryota</taxon>
        <taxon>Metazoa</taxon>
        <taxon>Chordata</taxon>
        <taxon>Tunicata</taxon>
        <taxon>Ascidiacea</taxon>
        <taxon>Aplousobranchia</taxon>
        <taxon>Clavelinidae</taxon>
        <taxon>Clavelina</taxon>
    </lineage>
</organism>
<feature type="domain" description="CUB" evidence="28">
    <location>
        <begin position="1476"/>
        <end position="1588"/>
    </location>
</feature>
<feature type="domain" description="CUB" evidence="28">
    <location>
        <begin position="539"/>
        <end position="652"/>
    </location>
</feature>
<dbReference type="Gene3D" id="2.10.25.10">
    <property type="entry name" value="Laminin"/>
    <property type="match status" value="6"/>
</dbReference>
<feature type="domain" description="CUB" evidence="28">
    <location>
        <begin position="1354"/>
        <end position="1472"/>
    </location>
</feature>
<keyword evidence="7" id="KW-0597">Phosphoprotein</keyword>
<evidence type="ECO:0000256" key="11">
    <source>
        <dbReference type="ARBA" id="ARBA00022737"/>
    </source>
</evidence>
<feature type="domain" description="CUB" evidence="28">
    <location>
        <begin position="3282"/>
        <end position="3401"/>
    </location>
</feature>
<evidence type="ECO:0000313" key="31">
    <source>
        <dbReference type="Proteomes" id="UP001642483"/>
    </source>
</evidence>
<dbReference type="Gene3D" id="1.20.5.340">
    <property type="match status" value="1"/>
</dbReference>
<evidence type="ECO:0000256" key="5">
    <source>
        <dbReference type="ARBA" id="ARBA00022536"/>
    </source>
</evidence>
<dbReference type="Pfam" id="PF00008">
    <property type="entry name" value="EGF"/>
    <property type="match status" value="3"/>
</dbReference>
<feature type="disulfide bond" evidence="25">
    <location>
        <begin position="2568"/>
        <end position="2595"/>
    </location>
</feature>
<evidence type="ECO:0000256" key="20">
    <source>
        <dbReference type="ARBA" id="ARBA00023285"/>
    </source>
</evidence>
<evidence type="ECO:0000256" key="7">
    <source>
        <dbReference type="ARBA" id="ARBA00022553"/>
    </source>
</evidence>
<evidence type="ECO:0000256" key="4">
    <source>
        <dbReference type="ARBA" id="ARBA00022475"/>
    </source>
</evidence>
<evidence type="ECO:0000313" key="30">
    <source>
        <dbReference type="EMBL" id="CAK8682879.1"/>
    </source>
</evidence>
<feature type="domain" description="CUB" evidence="28">
    <location>
        <begin position="772"/>
        <end position="884"/>
    </location>
</feature>
<evidence type="ECO:0000256" key="27">
    <source>
        <dbReference type="SAM" id="Coils"/>
    </source>
</evidence>
<feature type="domain" description="CUB" evidence="28">
    <location>
        <begin position="3161"/>
        <end position="3278"/>
    </location>
</feature>
<feature type="domain" description="CUB" evidence="28">
    <location>
        <begin position="888"/>
        <end position="1001"/>
    </location>
</feature>
<feature type="domain" description="EGF-like" evidence="29">
    <location>
        <begin position="342"/>
        <end position="377"/>
    </location>
</feature>
<dbReference type="InterPro" id="IPR024731">
    <property type="entry name" value="NELL2-like_EGF"/>
</dbReference>
<keyword evidence="27" id="KW-0175">Coiled coil</keyword>
<dbReference type="SMART" id="SM00042">
    <property type="entry name" value="CUB"/>
    <property type="match status" value="27"/>
</dbReference>
<feature type="domain" description="CUB" evidence="28">
    <location>
        <begin position="1712"/>
        <end position="1824"/>
    </location>
</feature>
<dbReference type="InterPro" id="IPR000742">
    <property type="entry name" value="EGF"/>
</dbReference>
<feature type="disulfide bond" evidence="25">
    <location>
        <begin position="539"/>
        <end position="566"/>
    </location>
</feature>
<comment type="subunit">
    <text evidence="24">Interacts with AMN. Component of the cubam complex composed of one CUBN trimer and one AMN chain. The cubam complex can dimerize. Interacts with LRP2 in a dual-receptor complex in a calcium-dependent manner. Found in a complex with PID1/PCLI1, LRP1 and CUBNI. Interacts with LRP1 and PID1/PCLI1.</text>
</comment>
<dbReference type="Pfam" id="PF07645">
    <property type="entry name" value="EGF_CA"/>
    <property type="match status" value="2"/>
</dbReference>
<dbReference type="Gene3D" id="2.60.120.290">
    <property type="entry name" value="Spermadhesin, CUB domain"/>
    <property type="match status" value="27"/>
</dbReference>
<dbReference type="PROSITE" id="PS01187">
    <property type="entry name" value="EGF_CA"/>
    <property type="match status" value="2"/>
</dbReference>
<feature type="disulfide bond" evidence="25">
    <location>
        <begin position="2685"/>
        <end position="2712"/>
    </location>
</feature>
<evidence type="ECO:0000256" key="1">
    <source>
        <dbReference type="ARBA" id="ARBA00004177"/>
    </source>
</evidence>
<evidence type="ECO:0000256" key="25">
    <source>
        <dbReference type="PROSITE-ProRule" id="PRU00059"/>
    </source>
</evidence>
<keyword evidence="15" id="KW-0472">Membrane</keyword>
<feature type="disulfide bond" evidence="26">
    <location>
        <begin position="367"/>
        <end position="376"/>
    </location>
</feature>
<feature type="disulfide bond" evidence="26">
    <location>
        <begin position="101"/>
        <end position="110"/>
    </location>
</feature>
<keyword evidence="6" id="KW-0153">Cholesterol metabolism</keyword>
<dbReference type="InterPro" id="IPR001881">
    <property type="entry name" value="EGF-like_Ca-bd_dom"/>
</dbReference>
<dbReference type="Pfam" id="PF00431">
    <property type="entry name" value="CUB"/>
    <property type="match status" value="27"/>
</dbReference>
<proteinExistence type="predicted"/>
<dbReference type="SUPFAM" id="SSF49854">
    <property type="entry name" value="Spermadhesin, CUB domain"/>
    <property type="match status" value="27"/>
</dbReference>
<accession>A0ABP0FWF7</accession>
<feature type="disulfide bond" evidence="26">
    <location>
        <begin position="405"/>
        <end position="414"/>
    </location>
</feature>
<dbReference type="InterPro" id="IPR000859">
    <property type="entry name" value="CUB_dom"/>
</dbReference>
<dbReference type="PROSITE" id="PS00010">
    <property type="entry name" value="ASX_HYDROXYL"/>
    <property type="match status" value="3"/>
</dbReference>
<feature type="domain" description="CUB" evidence="28">
    <location>
        <begin position="1589"/>
        <end position="1708"/>
    </location>
</feature>
<keyword evidence="11" id="KW-0677">Repeat</keyword>
<feature type="coiled-coil region" evidence="27">
    <location>
        <begin position="32"/>
        <end position="59"/>
    </location>
</feature>
<dbReference type="InterPro" id="IPR000152">
    <property type="entry name" value="EGF-type_Asp/Asn_hydroxyl_site"/>
</dbReference>
<evidence type="ECO:0000256" key="26">
    <source>
        <dbReference type="PROSITE-ProRule" id="PRU00076"/>
    </source>
</evidence>
<name>A0ABP0FWF7_CLALP</name>
<feature type="disulfide bond" evidence="25">
    <location>
        <begin position="1239"/>
        <end position="1266"/>
    </location>
</feature>
<comment type="subcellular location">
    <subcellularLocation>
        <location evidence="2">Cell membrane</location>
        <topology evidence="2">Peripheral membrane protein</topology>
    </subcellularLocation>
    <subcellularLocation>
        <location evidence="1">Endosome</location>
    </subcellularLocation>
    <subcellularLocation>
        <location evidence="21">Lysosome membrane</location>
        <topology evidence="21">Peripheral membrane protein</topology>
    </subcellularLocation>
</comment>
<dbReference type="EMBL" id="CAWYQH010000096">
    <property type="protein sequence ID" value="CAK8682879.1"/>
    <property type="molecule type" value="Genomic_DNA"/>
</dbReference>
<evidence type="ECO:0000259" key="28">
    <source>
        <dbReference type="PROSITE" id="PS01180"/>
    </source>
</evidence>
<evidence type="ECO:0000256" key="15">
    <source>
        <dbReference type="ARBA" id="ARBA00023136"/>
    </source>
</evidence>
<feature type="domain" description="CUB" evidence="28">
    <location>
        <begin position="2685"/>
        <end position="2798"/>
    </location>
</feature>
<keyword evidence="4" id="KW-1003">Cell membrane</keyword>
<dbReference type="PANTHER" id="PTHR24251">
    <property type="entry name" value="OVOCHYMASE-RELATED"/>
    <property type="match status" value="1"/>
</dbReference>
<evidence type="ECO:0000256" key="23">
    <source>
        <dbReference type="ARBA" id="ARBA00049611"/>
    </source>
</evidence>
<dbReference type="SMART" id="SM00179">
    <property type="entry name" value="EGF_CA"/>
    <property type="match status" value="7"/>
</dbReference>
<sequence length="3637" mass="396940">MHSIKVNKNQDDIEDLIQTGGGTLPSGLEQQVTENKDNIAGLQDQINQHNQRFADLDGDVGALQTDVLNIMEGLSKDDCVTNPCQHGGTCIDLYNSYLCQCVSQWEGPTCASDVNECSSFASVGWGCQNGATCVNLLGDFRCDCPAEFFGRFCTSKWDDCSDGNSKCQHGICVDSARDQPNVPNYTCVCEDGWQPSASESDPSCSQDVDECLEKPCSKNPEVACYNTPGSYTCGPCPNGYIGNGWACTDIDECATNNGGCSISPPVTCINTPGSSSCGSCPSGYIGDGKVCTAQEACSVNNGGCHPIATCTPNPAIGPSYVTCSCPNGYTGNGVGPNGCTLIPTDCTGFCQNGQCLDDGTGTQYCSCDPGWSGPYCDINIDECASSPCQNGGTCNDGINGYSCTCPNNFGGVNCQTDQSGCGAYYRQDSGSFSFPTVPGQNYPNGANCAWVIEVSLGKVIQLTFPLFEIESATDCTADFLQIHDGNSASAHQIGKYCGTTKPGDPLVSTHNLLYFWFISNSQNNAKGFQVVWQTREPECGGDISGQTYGDISSPGYPGDYPANRDCFWTIQVAPGNVIQLLFGTLALETHENCTYDYLEVRNGLFESDAVLGKFCSTQTPPPLLSTAPAVWIHFHSDPYVSDTGFHIVWSSQPVDITGCGGYFPDDEGIIISPNWPNPYENNQECFWQIHVGDTGQILLNFTNMDIEDHENCAWDYVEVRDGSDETALLVGRYCGQQLPPSFTSTSNDLWMKLRSDEAQAGSGFRATYTVSCGGTYTSETGVLVSPYYPMRYPDNKHCYYTIRQVPGNVITLTFVDFSIEHEADCNFDYIEVRDGAGADSPLLARLCGDSVPVPVMSTQNYMWVHFATDPYVGGTGFKATYVTEFTGCGGVYTDPIGSLQSPGHPSPYPHGANCTYYIAVDPAFIINLQFIAFSLQEAENGQCKDYVEIFDGPDVNADSLGRFCGSVLPPATVSNSYQITLFFSADDSINSDGFAAAYSTINASTSCGERLTENQGLVTSPNYPNNYYDMRTCIWTLTVDSTMQIQVNFSDFMLEGPNAEGACVYDYLDIRNGGYDDSVLIGTFCGSNSPGSFTTHSNQFYMKFSTDQLSNDRGFFMEYDGSLTGCGGTLTSADGYFQSPNYPYPYNHNAECFWLIKVSEGSAIRLTFTTFDVETHGYCEFDYVEVYDGPTLGYPSLGRQCGSRLPPPYESSDNTMLVQFRSDQYTAGSGFVAQYHVECSRTISTKTSGYIQSLDFPKNYPPNRDCAWTVQGTKGNVINVTFTFFSMETCNDCSCDYVQLYDGDDVHTSPDLGRYCTAAPAFMRTTADKLTVVFHTDPYFQAPGFEILWAIDGCGDTLTAPSGTITSPNYPNNYDDNRECIWKIITSPGTSVQLTVTVFDVEHHSQCDYDVLEVYNGLAVDSSYMLAQLCNTQSSPPSLPMVVSSTSTFMTVRFLTDEFVNGNGFSATYQERPGTCGGKLTVASGSITSPNYPNNYASMQDCEWYIDVSEGNTVIFTFETFDIEPEPACGFDFVAIYDGNSTSDTLLLKACGSTIPGPVQTSGHRVLFQFHSDPYSTHTGFKVNYAKGCGGKLTATPDGEVSSPNYPAAYPADTNCTWTISAPEPNGHISLIFTHMDFYFDPYSDGVCGTYDYLEVLDGPTLTSPPFSLYCGTALPPVITSYTNSFTMTMISQSAYQRTGFRALYSSSTSQCGGSLTAQSGYFNSPNYPDPYPVSTVCAWSIESSPGNGIALSFLSFNLEVHSDCLFDYVQVREGSETGPLLARLCGNELPANLTTISGHVLYVIFRSDISTVGTGFQARYQHTYGSTSISEFNGVIASPMYPGFYPNLVDAYYYVYAPAGRVIMYSFDLFDFEQATQLGCEYDYLAIYDGDTTGSTYLLLMCGNDVLPSPGITTQGAMLVWFHSDWGAYGRGFYMTWEAIEGGGIPPNPTNIPTIAPGTCGASHLVAAVYPIYLISPNWPDPYPNNLDCQWVIEAAADYRVVLNLLYIDIEYNTNCVVDYLAVYDGPSVNSPMLVKTCGRRLLTDPVYSTQPFLTLRFRSDPSLSYPGFNASYQQACGGLIVGDLGAVYSPNYPLQYPPNTVCDWVIVSTIGTNISLAFESQFDIRNSDNKCGDGGDYLQLLNGRDADSPPLNLNHGDGSGRYCGSSPPLNLQTSSNGLFVRFRTDANTNAVGFRFTYTSLAGSCGAELRLTDQVTSATLTSPNYPSNYPEGIDCYWIIVVPATESVQLDFLDFNVEYHTNCDYDYVLVMDGRTGDGELLGKFCGSSQPPTTKSLGNEMLVRLRSDPFTTGSGFRATYSIAACGGTLVGVAGNMMSPNYPSNYPTNTKCQWVIRGPAYHFVSFTFDALDLPALDDSAVCGDGSGDYIEIRTYNFTGPLISTVCGNTIPSNAIDTVTNEAYVTFISDSADTATGFSMNFAASEDACGADLNDNGGIIQTPNYPNAYDHARVCTWNIQVPENRRVTLTFNTFDVEDPYEEDGVCYWDHVELFNGINPNSPSIRGRICGSVIPDPFDSSGNTMRVVFTTDASVSNGGFLATYSATEPRVCGGRLSSPSGGNFTSPNYPSQYGLSTECIWKIENPNLVNSTILIDFKAFSLEHHITCNYDYLTFKAGDTYDAYPYSTFCGTSKPKPFGLATPAAFVQFISDPYVTDTGFAASYSFSTCGGYITGTTDGVLASPNFPATYDHDDYCLWTIAVLEGHKINLHWTNFTVEPHNNCAYDYLKIYNGPTIDSPLIGTYCGNTAPTEFQSGGNSVTILFQSDYSVAGVGWRVEWSEDNSGCGNVIYHDPVGMLTSPGYPGNYPRNSDCVWQFIVDPAYHFDVTFDENFHIEWKEGCLYDYVAVYDGMSEYSPVLGKYCGTAGDSSIPPEDPLKSSIEQMTIRFRSDFSQEHIGFKANWDAQCGQKRTTETGTIQSPNYPAAYNNLEYCEFLITYPSSVKFVKLTFTYFSVEAGSNPSVCDYDYVKVYAGSAIDGSPLLGTYCGNLRPTTPLSSEGSMLVVFSADQTTISYGFQATYESSDCGGIRTAASGDINAFTHSDLHNNRNCTWQINVDQPGKIIELKFSTFDLEAHTSCLYDNVRVYDGADTSAPLIGTYCGNRVPTYIMSSGNKMTIEYNTDDLSTGDGFTASYRATPGPQDGCGGTLTESSGTFSTPDLDNSGNYDAMLNCLWLIKVDENSLINLQFNNFRLENESSPGVCGYDRVEIYDGLSEADPLVMIACGINVPAPYVSTSNGLYVRFISDPFVEDTGFTVQYQTQPSLCGGRFKTTDNYQTLPAPPLDDATQPYNCRWTIDAGFDTSIYIQISFDSFDIQSTSNPDDSCSSTYLELRDYPLGDYGQVVRYCGSDVPPDFHSLGQVVQVNLRTVLGTTGSGFTLKYRRTSCSRTLTQPHGQLFSPGWPDPYVHNLECDTIIQVPAGNQIQLFFNFFDVEFENNCDFDHLDVRNGSDETAALIKRLCGSSLPAPIFPKNNEIFLKLLTDPFIVGKGYDITYTSSPDSCGGNITGDHGNMFSSFYPQPYKPNTDCWFSIMTPVGRPVILHIRFIDIYYEREPTRCADDLLHIYGGPMLSSPKLGAYCGYGSLSDIRSQTNGAAVRLTTSDFAPGTRTNAGFRIEFES</sequence>
<keyword evidence="9" id="KW-0165">Cleavage on pair of basic residues</keyword>
<feature type="domain" description="CUB" evidence="28">
    <location>
        <begin position="3403"/>
        <end position="3515"/>
    </location>
</feature>
<dbReference type="PROSITE" id="PS50026">
    <property type="entry name" value="EGF_3"/>
    <property type="match status" value="4"/>
</dbReference>
<evidence type="ECO:0000256" key="21">
    <source>
        <dbReference type="ARBA" id="ARBA00023765"/>
    </source>
</evidence>
<feature type="domain" description="CUB" evidence="28">
    <location>
        <begin position="1007"/>
        <end position="1122"/>
    </location>
</feature>
<evidence type="ECO:0000256" key="13">
    <source>
        <dbReference type="ARBA" id="ARBA00022927"/>
    </source>
</evidence>
<evidence type="ECO:0000256" key="3">
    <source>
        <dbReference type="ARBA" id="ARBA00022448"/>
    </source>
</evidence>
<keyword evidence="10" id="KW-0732">Signal</keyword>
<keyword evidence="14" id="KW-0443">Lipid metabolism</keyword>
<dbReference type="CDD" id="cd00041">
    <property type="entry name" value="CUB"/>
    <property type="match status" value="27"/>
</dbReference>
<keyword evidence="3" id="KW-0813">Transport</keyword>
<evidence type="ECO:0000256" key="17">
    <source>
        <dbReference type="ARBA" id="ARBA00023166"/>
    </source>
</evidence>
<comment type="caution">
    <text evidence="30">The sequence shown here is derived from an EMBL/GenBank/DDBJ whole genome shotgun (WGS) entry which is preliminary data.</text>
</comment>
<feature type="domain" description="CUB" evidence="28">
    <location>
        <begin position="421"/>
        <end position="535"/>
    </location>
</feature>
<feature type="domain" description="CUB" evidence="28">
    <location>
        <begin position="2568"/>
        <end position="2683"/>
    </location>
</feature>
<keyword evidence="18" id="KW-0753">Steroid metabolism</keyword>